<dbReference type="InterPro" id="IPR008775">
    <property type="entry name" value="Phytyl_CoA_dOase-like"/>
</dbReference>
<organism evidence="1">
    <name type="scientific">marine metagenome</name>
    <dbReference type="NCBI Taxonomy" id="408172"/>
    <lineage>
        <taxon>unclassified sequences</taxon>
        <taxon>metagenomes</taxon>
        <taxon>ecological metagenomes</taxon>
    </lineage>
</organism>
<accession>A0A383B9K3</accession>
<name>A0A383B9K3_9ZZZZ</name>
<dbReference type="GO" id="GO:0016491">
    <property type="term" value="F:oxidoreductase activity"/>
    <property type="evidence" value="ECO:0007669"/>
    <property type="project" value="UniProtKB-ARBA"/>
</dbReference>
<dbReference type="GO" id="GO:0046872">
    <property type="term" value="F:metal ion binding"/>
    <property type="evidence" value="ECO:0007669"/>
    <property type="project" value="UniProtKB-ARBA"/>
</dbReference>
<reference evidence="1" key="1">
    <citation type="submission" date="2018-05" db="EMBL/GenBank/DDBJ databases">
        <authorList>
            <person name="Lanie J.A."/>
            <person name="Ng W.-L."/>
            <person name="Kazmierczak K.M."/>
            <person name="Andrzejewski T.M."/>
            <person name="Davidsen T.M."/>
            <person name="Wayne K.J."/>
            <person name="Tettelin H."/>
            <person name="Glass J.I."/>
            <person name="Rusch D."/>
            <person name="Podicherti R."/>
            <person name="Tsui H.-C.T."/>
            <person name="Winkler M.E."/>
        </authorList>
    </citation>
    <scope>NUCLEOTIDE SEQUENCE</scope>
</reference>
<proteinExistence type="predicted"/>
<evidence type="ECO:0008006" key="2">
    <source>
        <dbReference type="Google" id="ProtNLM"/>
    </source>
</evidence>
<feature type="non-terminal residue" evidence="1">
    <location>
        <position position="241"/>
    </location>
</feature>
<dbReference type="AlphaFoldDB" id="A0A383B9K3"/>
<dbReference type="Pfam" id="PF05721">
    <property type="entry name" value="PhyH"/>
    <property type="match status" value="1"/>
</dbReference>
<dbReference type="Gene3D" id="2.60.120.620">
    <property type="entry name" value="q2cbj1_9rhob like domain"/>
    <property type="match status" value="1"/>
</dbReference>
<gene>
    <name evidence="1" type="ORF">METZ01_LOCUS469347</name>
</gene>
<dbReference type="PANTHER" id="PTHR20883:SF48">
    <property type="entry name" value="ECTOINE DIOXYGENASE"/>
    <property type="match status" value="1"/>
</dbReference>
<protein>
    <recommendedName>
        <fullName evidence="2">Phytanoyl-CoA dioxygenase family protein</fullName>
    </recommendedName>
</protein>
<dbReference type="PANTHER" id="PTHR20883">
    <property type="entry name" value="PHYTANOYL-COA DIOXYGENASE DOMAIN CONTAINING 1"/>
    <property type="match status" value="1"/>
</dbReference>
<evidence type="ECO:0000313" key="1">
    <source>
        <dbReference type="EMBL" id="SVE16493.1"/>
    </source>
</evidence>
<dbReference type="SUPFAM" id="SSF51197">
    <property type="entry name" value="Clavaminate synthase-like"/>
    <property type="match status" value="1"/>
</dbReference>
<sequence length="241" mass="27255">MLTVEQITHFQVFGFLMFRGMFSQDETQVISREADDILTEDRDGQPFAGERQIVMAFVERRPFLASLADDDRIYIPIEDLLGPDFYWIGGDGNLYVGDSGWHSDSKPDPIEYGYARIKVALYPDPVTKDTGCLRVIPGSHRLPLHEDLEPLRSFRRLQTNHGGKGQDDESPEIPFGVDGSKLPGFPLESQPGDVVFFNQRLWHSSFGGKTGRRMFTLNYGEKPINKDHISIVKMVYEASPG</sequence>
<dbReference type="EMBL" id="UINC01198509">
    <property type="protein sequence ID" value="SVE16493.1"/>
    <property type="molecule type" value="Genomic_DNA"/>
</dbReference>